<proteinExistence type="predicted"/>
<evidence type="ECO:0000313" key="3">
    <source>
        <dbReference type="Proteomes" id="UP001516400"/>
    </source>
</evidence>
<dbReference type="EMBL" id="JABFTP020000021">
    <property type="protein sequence ID" value="KAL3270202.1"/>
    <property type="molecule type" value="Genomic_DNA"/>
</dbReference>
<feature type="compositionally biased region" description="Basic and acidic residues" evidence="1">
    <location>
        <begin position="139"/>
        <end position="148"/>
    </location>
</feature>
<feature type="region of interest" description="Disordered" evidence="1">
    <location>
        <begin position="122"/>
        <end position="184"/>
    </location>
</feature>
<feature type="compositionally biased region" description="Polar residues" evidence="1">
    <location>
        <begin position="1"/>
        <end position="21"/>
    </location>
</feature>
<dbReference type="Proteomes" id="UP001516400">
    <property type="component" value="Unassembled WGS sequence"/>
</dbReference>
<feature type="region of interest" description="Disordered" evidence="1">
    <location>
        <begin position="1"/>
        <end position="22"/>
    </location>
</feature>
<gene>
    <name evidence="2" type="ORF">HHI36_009258</name>
</gene>
<sequence length="184" mass="20988">MVSDLCNNSQKESDSSTTDPTSFCVAYDDDMDLNIDFRDTSPSFCEEIESGKAPRERETSSVAEECSPFSESVFYNTTNNIESQVSHDCVQITTKDMLLPSIIHNSQPRATNDIDSYNIVPMAEDKREPSRKRSITCDNRSDDKKYQEGVEIPPPKKRKRQRDPKIILEDQKKKQPVKPPWSSC</sequence>
<evidence type="ECO:0000313" key="2">
    <source>
        <dbReference type="EMBL" id="KAL3270202.1"/>
    </source>
</evidence>
<protein>
    <submittedName>
        <fullName evidence="2">Uncharacterized protein</fullName>
    </submittedName>
</protein>
<reference evidence="2 3" key="1">
    <citation type="journal article" date="2021" name="BMC Biol.">
        <title>Horizontally acquired antibacterial genes associated with adaptive radiation of ladybird beetles.</title>
        <authorList>
            <person name="Li H.S."/>
            <person name="Tang X.F."/>
            <person name="Huang Y.H."/>
            <person name="Xu Z.Y."/>
            <person name="Chen M.L."/>
            <person name="Du X.Y."/>
            <person name="Qiu B.Y."/>
            <person name="Chen P.T."/>
            <person name="Zhang W."/>
            <person name="Slipinski A."/>
            <person name="Escalona H.E."/>
            <person name="Waterhouse R.M."/>
            <person name="Zwick A."/>
            <person name="Pang H."/>
        </authorList>
    </citation>
    <scope>NUCLEOTIDE SEQUENCE [LARGE SCALE GENOMIC DNA]</scope>
    <source>
        <strain evidence="2">SYSU2018</strain>
    </source>
</reference>
<keyword evidence="3" id="KW-1185">Reference proteome</keyword>
<name>A0ABD2MVL9_9CUCU</name>
<feature type="compositionally biased region" description="Basic and acidic residues" evidence="1">
    <location>
        <begin position="163"/>
        <end position="173"/>
    </location>
</feature>
<dbReference type="AlphaFoldDB" id="A0ABD2MVL9"/>
<comment type="caution">
    <text evidence="2">The sequence shown here is derived from an EMBL/GenBank/DDBJ whole genome shotgun (WGS) entry which is preliminary data.</text>
</comment>
<accession>A0ABD2MVL9</accession>
<organism evidence="2 3">
    <name type="scientific">Cryptolaemus montrouzieri</name>
    <dbReference type="NCBI Taxonomy" id="559131"/>
    <lineage>
        <taxon>Eukaryota</taxon>
        <taxon>Metazoa</taxon>
        <taxon>Ecdysozoa</taxon>
        <taxon>Arthropoda</taxon>
        <taxon>Hexapoda</taxon>
        <taxon>Insecta</taxon>
        <taxon>Pterygota</taxon>
        <taxon>Neoptera</taxon>
        <taxon>Endopterygota</taxon>
        <taxon>Coleoptera</taxon>
        <taxon>Polyphaga</taxon>
        <taxon>Cucujiformia</taxon>
        <taxon>Coccinelloidea</taxon>
        <taxon>Coccinellidae</taxon>
        <taxon>Scymninae</taxon>
        <taxon>Scymnini</taxon>
        <taxon>Cryptolaemus</taxon>
    </lineage>
</organism>
<evidence type="ECO:0000256" key="1">
    <source>
        <dbReference type="SAM" id="MobiDB-lite"/>
    </source>
</evidence>